<dbReference type="Gene3D" id="3.40.50.1440">
    <property type="entry name" value="Tubulin/FtsZ, GTPase domain"/>
    <property type="match status" value="1"/>
</dbReference>
<feature type="binding site" evidence="4">
    <location>
        <position position="219"/>
    </location>
    <ligand>
        <name>GTP</name>
        <dbReference type="ChEBI" id="CHEBI:37565"/>
    </ligand>
</feature>
<feature type="region of interest" description="Disordered" evidence="6">
    <location>
        <begin position="373"/>
        <end position="405"/>
    </location>
</feature>
<dbReference type="SMART" id="SM00865">
    <property type="entry name" value="Tubulin_C"/>
    <property type="match status" value="1"/>
</dbReference>
<dbReference type="PANTHER" id="PTHR30314:SF3">
    <property type="entry name" value="MITOCHONDRIAL DIVISION PROTEIN FSZA"/>
    <property type="match status" value="1"/>
</dbReference>
<dbReference type="SMART" id="SM00864">
    <property type="entry name" value="Tubulin"/>
    <property type="match status" value="1"/>
</dbReference>
<comment type="subcellular location">
    <subcellularLocation>
        <location evidence="4">Cytoplasm</location>
    </subcellularLocation>
    <text evidence="4">Assembles at midcell at the inner surface of the cytoplasmic membrane.</text>
</comment>
<dbReference type="SUPFAM" id="SSF52490">
    <property type="entry name" value="Tubulin nucleotide-binding domain-like"/>
    <property type="match status" value="1"/>
</dbReference>
<dbReference type="GO" id="GO:0005737">
    <property type="term" value="C:cytoplasm"/>
    <property type="evidence" value="ECO:0007669"/>
    <property type="project" value="UniProtKB-SubCell"/>
</dbReference>
<feature type="domain" description="Tubulin/FtsZ GTPase" evidence="7">
    <location>
        <begin position="45"/>
        <end position="237"/>
    </location>
</feature>
<keyword evidence="4" id="KW-0717">Septation</keyword>
<dbReference type="PROSITE" id="PS00227">
    <property type="entry name" value="TUBULIN"/>
    <property type="match status" value="1"/>
</dbReference>
<dbReference type="GO" id="GO:0003924">
    <property type="term" value="F:GTPase activity"/>
    <property type="evidence" value="ECO:0007669"/>
    <property type="project" value="UniProtKB-UniRule"/>
</dbReference>
<keyword evidence="3 4" id="KW-0342">GTP-binding</keyword>
<keyword evidence="4" id="KW-0963">Cytoplasm</keyword>
<dbReference type="InterPro" id="IPR024757">
    <property type="entry name" value="FtsZ_C"/>
</dbReference>
<evidence type="ECO:0000256" key="4">
    <source>
        <dbReference type="HAMAP-Rule" id="MF_00909"/>
    </source>
</evidence>
<comment type="function">
    <text evidence="4">Essential cell division protein that forms a contractile ring structure (Z ring) at the future cell division site. The regulation of the ring assembly controls the timing and the location of cell division. One of the functions of the FtsZ ring is to recruit other cell division proteins to the septum to produce a new cell wall between the dividing cells. Binds GTP and shows GTPase activity.</text>
</comment>
<dbReference type="GO" id="GO:0043093">
    <property type="term" value="P:FtsZ-dependent cytokinesis"/>
    <property type="evidence" value="ECO:0007669"/>
    <property type="project" value="UniProtKB-UniRule"/>
</dbReference>
<dbReference type="NCBIfam" id="TIGR00065">
    <property type="entry name" value="ftsZ"/>
    <property type="match status" value="1"/>
</dbReference>
<dbReference type="GO" id="GO:0007017">
    <property type="term" value="P:microtubule-based process"/>
    <property type="evidence" value="ECO:0007669"/>
    <property type="project" value="InterPro"/>
</dbReference>
<evidence type="ECO:0000259" key="8">
    <source>
        <dbReference type="SMART" id="SM00865"/>
    </source>
</evidence>
<name>A0A0G1F7X7_9BACT</name>
<feature type="binding site" evidence="4">
    <location>
        <begin position="53"/>
        <end position="57"/>
    </location>
    <ligand>
        <name>GTP</name>
        <dbReference type="ChEBI" id="CHEBI:37565"/>
    </ligand>
</feature>
<dbReference type="InterPro" id="IPR003008">
    <property type="entry name" value="Tubulin_FtsZ_GTPase"/>
</dbReference>
<evidence type="ECO:0000256" key="6">
    <source>
        <dbReference type="SAM" id="MobiDB-lite"/>
    </source>
</evidence>
<dbReference type="Pfam" id="PF00091">
    <property type="entry name" value="Tubulin"/>
    <property type="match status" value="1"/>
</dbReference>
<dbReference type="EMBL" id="LCFA01000003">
    <property type="protein sequence ID" value="KKS82948.1"/>
    <property type="molecule type" value="Genomic_DNA"/>
</dbReference>
<dbReference type="GO" id="GO:0005874">
    <property type="term" value="C:microtubule"/>
    <property type="evidence" value="ECO:0007669"/>
    <property type="project" value="InterPro"/>
</dbReference>
<dbReference type="CDD" id="cd02201">
    <property type="entry name" value="FtsZ_type1"/>
    <property type="match status" value="1"/>
</dbReference>
<evidence type="ECO:0000256" key="5">
    <source>
        <dbReference type="NCBIfam" id="TIGR00065"/>
    </source>
</evidence>
<evidence type="ECO:0000259" key="7">
    <source>
        <dbReference type="SMART" id="SM00864"/>
    </source>
</evidence>
<dbReference type="GO" id="GO:0005525">
    <property type="term" value="F:GTP binding"/>
    <property type="evidence" value="ECO:0007669"/>
    <property type="project" value="UniProtKB-UniRule"/>
</dbReference>
<dbReference type="InterPro" id="IPR008280">
    <property type="entry name" value="Tub_FtsZ_C"/>
</dbReference>
<dbReference type="InterPro" id="IPR036525">
    <property type="entry name" value="Tubulin/FtsZ_GTPase_sf"/>
</dbReference>
<dbReference type="HAMAP" id="MF_00909">
    <property type="entry name" value="FtsZ"/>
    <property type="match status" value="1"/>
</dbReference>
<dbReference type="Pfam" id="PF12327">
    <property type="entry name" value="FtsZ_C"/>
    <property type="match status" value="1"/>
</dbReference>
<keyword evidence="4" id="KW-0131">Cell cycle</keyword>
<feature type="binding site" evidence="4">
    <location>
        <position position="175"/>
    </location>
    <ligand>
        <name>GTP</name>
        <dbReference type="ChEBI" id="CHEBI:37565"/>
    </ligand>
</feature>
<dbReference type="InterPro" id="IPR017975">
    <property type="entry name" value="Tubulin_CS"/>
</dbReference>
<gene>
    <name evidence="4" type="primary">ftsZ</name>
    <name evidence="9" type="ORF">UV58_C0003G0022</name>
</gene>
<dbReference type="Proteomes" id="UP000034810">
    <property type="component" value="Unassembled WGS sequence"/>
</dbReference>
<organism evidence="9 10">
    <name type="scientific">Candidatus Wolfebacteria bacterium GW2011_GWC1_43_10</name>
    <dbReference type="NCBI Taxonomy" id="1619011"/>
    <lineage>
        <taxon>Bacteria</taxon>
        <taxon>Candidatus Wolfeibacteriota</taxon>
    </lineage>
</organism>
<dbReference type="AlphaFoldDB" id="A0A0G1F7X7"/>
<dbReference type="PANTHER" id="PTHR30314">
    <property type="entry name" value="CELL DIVISION PROTEIN FTSZ-RELATED"/>
    <property type="match status" value="1"/>
</dbReference>
<keyword evidence="2 4" id="KW-0547">Nucleotide-binding</keyword>
<keyword evidence="4 9" id="KW-0132">Cell division</keyword>
<dbReference type="InterPro" id="IPR045061">
    <property type="entry name" value="FtsZ/CetZ"/>
</dbReference>
<feature type="region of interest" description="Disordered" evidence="6">
    <location>
        <begin position="1"/>
        <end position="28"/>
    </location>
</feature>
<evidence type="ECO:0000256" key="3">
    <source>
        <dbReference type="ARBA" id="ARBA00023134"/>
    </source>
</evidence>
<protein>
    <recommendedName>
        <fullName evidence="4 5">Cell division protein FtsZ</fullName>
    </recommendedName>
</protein>
<dbReference type="SUPFAM" id="SSF55307">
    <property type="entry name" value="Tubulin C-terminal domain-like"/>
    <property type="match status" value="1"/>
</dbReference>
<accession>A0A0G1F7X7</accession>
<feature type="compositionally biased region" description="Basic and acidic residues" evidence="6">
    <location>
        <begin position="384"/>
        <end position="400"/>
    </location>
</feature>
<evidence type="ECO:0000256" key="1">
    <source>
        <dbReference type="ARBA" id="ARBA00009690"/>
    </source>
</evidence>
<dbReference type="PATRIC" id="fig|1619011.3.peg.142"/>
<feature type="binding site" evidence="4">
    <location>
        <begin position="140"/>
        <end position="142"/>
    </location>
    <ligand>
        <name>GTP</name>
        <dbReference type="ChEBI" id="CHEBI:37565"/>
    </ligand>
</feature>
<comment type="subunit">
    <text evidence="4">Homodimer. Polymerizes to form a dynamic ring structure in a strictly GTP-dependent manner. Interacts directly with several other division proteins.</text>
</comment>
<evidence type="ECO:0000313" key="9">
    <source>
        <dbReference type="EMBL" id="KKS82948.1"/>
    </source>
</evidence>
<feature type="domain" description="Tubulin/FtsZ 2-layer sandwich" evidence="8">
    <location>
        <begin position="239"/>
        <end position="357"/>
    </location>
</feature>
<proteinExistence type="inferred from homology"/>
<dbReference type="GO" id="GO:0000917">
    <property type="term" value="P:division septum assembly"/>
    <property type="evidence" value="ECO:0007669"/>
    <property type="project" value="UniProtKB-KW"/>
</dbReference>
<comment type="caution">
    <text evidence="9">The sequence shown here is derived from an EMBL/GenBank/DDBJ whole genome shotgun (WGS) entry which is preliminary data.</text>
</comment>
<reference evidence="9 10" key="1">
    <citation type="journal article" date="2015" name="Nature">
        <title>rRNA introns, odd ribosomes, and small enigmatic genomes across a large radiation of phyla.</title>
        <authorList>
            <person name="Brown C.T."/>
            <person name="Hug L.A."/>
            <person name="Thomas B.C."/>
            <person name="Sharon I."/>
            <person name="Castelle C.J."/>
            <person name="Singh A."/>
            <person name="Wilkins M.J."/>
            <person name="Williams K.H."/>
            <person name="Banfield J.F."/>
        </authorList>
    </citation>
    <scope>NUCLEOTIDE SEQUENCE [LARGE SCALE GENOMIC DNA]</scope>
</reference>
<dbReference type="PRINTS" id="PR00423">
    <property type="entry name" value="CELLDVISFTSZ"/>
</dbReference>
<sequence length="420" mass="45486">MRAKRQRKQKKNVKTDSTKISRRKKKKKKNINLKFSKKGTRRFANIKVIGIGGAGGNVISRMFEYFPRGVDLVAINTDVQDLENCSAKKKVYIGKQVTKGLGAGMNPELGKQAAEESREEIAKSLDGADLVFLTAGLGGGTGSGALPVIADIAQDLGVLTVAVVTKPFSFEGAQRSQIAQDALARTKDRVDALITIANDRIFSVINKETSLQKAFEAIDEILKNAVLGITEIIVSPGVINVDFADVKTIIQNSGPAIIGVGVGQGKERALAAANLALNSPLLETSNDGARGTLFAISGHRDMKMHEVNEIAKLISENADPGAKIIFGTYYDRRLAKGQIKVTLIATGFGSLLGRNTSLFEDFGASAGNEGLPFQKQSVRMNPGLRKERGEEKTSQEKESASESEEDIWDIPTFLRRKRRK</sequence>
<dbReference type="GO" id="GO:0032153">
    <property type="term" value="C:cell division site"/>
    <property type="evidence" value="ECO:0007669"/>
    <property type="project" value="UniProtKB-UniRule"/>
</dbReference>
<evidence type="ECO:0000256" key="2">
    <source>
        <dbReference type="ARBA" id="ARBA00022741"/>
    </source>
</evidence>
<dbReference type="FunFam" id="3.40.50.1440:FF:000001">
    <property type="entry name" value="Cell division protein FtsZ"/>
    <property type="match status" value="1"/>
</dbReference>
<dbReference type="InterPro" id="IPR000158">
    <property type="entry name" value="Cell_div_FtsZ"/>
</dbReference>
<dbReference type="GO" id="GO:0051258">
    <property type="term" value="P:protein polymerization"/>
    <property type="evidence" value="ECO:0007669"/>
    <property type="project" value="UniProtKB-UniRule"/>
</dbReference>
<dbReference type="InterPro" id="IPR018316">
    <property type="entry name" value="Tubulin/FtsZ_2-layer-sand-dom"/>
</dbReference>
<feature type="binding site" evidence="4">
    <location>
        <position position="171"/>
    </location>
    <ligand>
        <name>GTP</name>
        <dbReference type="ChEBI" id="CHEBI:37565"/>
    </ligand>
</feature>
<feature type="compositionally biased region" description="Basic residues" evidence="6">
    <location>
        <begin position="1"/>
        <end position="12"/>
    </location>
</feature>
<comment type="similarity">
    <text evidence="1 4">Belongs to the FtsZ family.</text>
</comment>
<evidence type="ECO:0000313" key="10">
    <source>
        <dbReference type="Proteomes" id="UP000034810"/>
    </source>
</evidence>